<protein>
    <submittedName>
        <fullName evidence="1">DUF924 family protein</fullName>
    </submittedName>
</protein>
<keyword evidence="2" id="KW-1185">Reference proteome</keyword>
<name>A0ABV0BEP4_9SPHN</name>
<dbReference type="Pfam" id="PF06041">
    <property type="entry name" value="DUF924"/>
    <property type="match status" value="1"/>
</dbReference>
<comment type="caution">
    <text evidence="1">The sequence shown here is derived from an EMBL/GenBank/DDBJ whole genome shotgun (WGS) entry which is preliminary data.</text>
</comment>
<dbReference type="InterPro" id="IPR010323">
    <property type="entry name" value="DUF924"/>
</dbReference>
<dbReference type="Proteomes" id="UP001427805">
    <property type="component" value="Unassembled WGS sequence"/>
</dbReference>
<dbReference type="RefSeq" id="WP_346248768.1">
    <property type="nucleotide sequence ID" value="NZ_JBDIZK010000016.1"/>
</dbReference>
<reference evidence="1 2" key="1">
    <citation type="submission" date="2024-05" db="EMBL/GenBank/DDBJ databases">
        <title>Sphingomonas sp. HF-S3 16S ribosomal RNA gene Genome sequencing and assembly.</title>
        <authorList>
            <person name="Lee H."/>
        </authorList>
    </citation>
    <scope>NUCLEOTIDE SEQUENCE [LARGE SCALE GENOMIC DNA]</scope>
    <source>
        <strain evidence="1 2">HF-S3</strain>
    </source>
</reference>
<evidence type="ECO:0000313" key="1">
    <source>
        <dbReference type="EMBL" id="MEN3749722.1"/>
    </source>
</evidence>
<dbReference type="InterPro" id="IPR011990">
    <property type="entry name" value="TPR-like_helical_dom_sf"/>
</dbReference>
<proteinExistence type="predicted"/>
<gene>
    <name evidence="1" type="ORF">TPR58_21290</name>
</gene>
<accession>A0ABV0BEP4</accession>
<evidence type="ECO:0000313" key="2">
    <source>
        <dbReference type="Proteomes" id="UP001427805"/>
    </source>
</evidence>
<dbReference type="EMBL" id="JBDIZK010000016">
    <property type="protein sequence ID" value="MEN3749722.1"/>
    <property type="molecule type" value="Genomic_DNA"/>
</dbReference>
<dbReference type="SUPFAM" id="SSF48452">
    <property type="entry name" value="TPR-like"/>
    <property type="match status" value="1"/>
</dbReference>
<dbReference type="Gene3D" id="1.20.58.320">
    <property type="entry name" value="TPR-like"/>
    <property type="match status" value="1"/>
</dbReference>
<sequence length="192" mass="21400">MADDLGLADLDVHAKAQEVLGFWFDLVMPEQWFAQSDALDAEIRELFGPLRDLVLGSGAAGWRDDPDTLLAAVILLDQFSRNLHRGTAEAFAADPLAQELTALALVAGWDEGMAEDRRQFLYMPLMHAEDPEIQALSVRCFEKLGKADSLEFAREHAEVVERFGRFPTRNAALGRESTAAERDWLASDPVDW</sequence>
<organism evidence="1 2">
    <name type="scientific">Sphingomonas rustica</name>
    <dbReference type="NCBI Taxonomy" id="3103142"/>
    <lineage>
        <taxon>Bacteria</taxon>
        <taxon>Pseudomonadati</taxon>
        <taxon>Pseudomonadota</taxon>
        <taxon>Alphaproteobacteria</taxon>
        <taxon>Sphingomonadales</taxon>
        <taxon>Sphingomonadaceae</taxon>
        <taxon>Sphingomonas</taxon>
    </lineage>
</organism>
<dbReference type="Gene3D" id="1.25.40.10">
    <property type="entry name" value="Tetratricopeptide repeat domain"/>
    <property type="match status" value="1"/>
</dbReference>